<dbReference type="InterPro" id="IPR036047">
    <property type="entry name" value="F-box-like_dom_sf"/>
</dbReference>
<dbReference type="GeneID" id="9798039"/>
<dbReference type="InterPro" id="IPR041426">
    <property type="entry name" value="Mos1_HTH"/>
</dbReference>
<reference evidence="2 3" key="1">
    <citation type="submission" date="2019-12" db="EMBL/GenBank/DDBJ databases">
        <title>Chromosome-level assembly of the Caenorhabditis remanei genome.</title>
        <authorList>
            <person name="Teterina A.A."/>
            <person name="Willis J.H."/>
            <person name="Phillips P.C."/>
        </authorList>
    </citation>
    <scope>NUCLEOTIDE SEQUENCE [LARGE SCALE GENOMIC DNA]</scope>
    <source>
        <strain evidence="2 3">PX506</strain>
        <tissue evidence="2">Whole organism</tissue>
    </source>
</reference>
<comment type="caution">
    <text evidence="2">The sequence shown here is derived from an EMBL/GenBank/DDBJ whole genome shotgun (WGS) entry which is preliminary data.</text>
</comment>
<dbReference type="AlphaFoldDB" id="A0A6A5GIZ4"/>
<dbReference type="RefSeq" id="XP_003091261.2">
    <property type="nucleotide sequence ID" value="XM_003091213.2"/>
</dbReference>
<dbReference type="CDD" id="cd22150">
    <property type="entry name" value="F-box_CeFBXA-like"/>
    <property type="match status" value="1"/>
</dbReference>
<sequence>MTEITERDPLLIRGLILEEFGRVQTQMATNPKLWRSVTSRVHKRLSEVMGEDYVDYPEFEFWFARFLQGNFDWGYDRSSDPKPQSLADLPLGIFENVGEYLDIVDRLRLSDVCKDFRAQVDNWDLKVDEIYYSNGNDWRVWQTSRPEPYCAADFGQNENDRSSSGFYRNPISFVMNILKHPKLRLEKLTIKREDKYWNALIKRLDETNRKLHVKNVEFRCRYSSEIDLHFMVPGVLEEIKMFLWNPTREEFYEIIESEQCQVAKMVYIVSPTPTSEFPLEALYNCPRFTLRLRGTPADDLKSKFLKTLMEYGKVQKCVLYISKYPYAENHSQIMNYFNEPEAMVPHFPSLRRYPIPETNEFYELEYREEGNLLWDQPVRLERKQ</sequence>
<dbReference type="EMBL" id="WUAV01000005">
    <property type="protein sequence ID" value="KAF1754492.1"/>
    <property type="molecule type" value="Genomic_DNA"/>
</dbReference>
<dbReference type="SMART" id="SM00256">
    <property type="entry name" value="FBOX"/>
    <property type="match status" value="1"/>
</dbReference>
<accession>A0A6A5GIZ4</accession>
<evidence type="ECO:0000313" key="2">
    <source>
        <dbReference type="EMBL" id="KAF1754492.1"/>
    </source>
</evidence>
<dbReference type="InterPro" id="IPR002900">
    <property type="entry name" value="DUF38/FTH_CAE_spp"/>
</dbReference>
<name>A0A6A5GIZ4_CAERE</name>
<dbReference type="Pfam" id="PF00646">
    <property type="entry name" value="F-box"/>
    <property type="match status" value="1"/>
</dbReference>
<dbReference type="CTD" id="9798039"/>
<dbReference type="PANTHER" id="PTHR23015:SF4">
    <property type="entry name" value="DUF38 DOMAIN-CONTAINING PROTEIN-RELATED"/>
    <property type="match status" value="1"/>
</dbReference>
<proteinExistence type="predicted"/>
<dbReference type="InterPro" id="IPR001810">
    <property type="entry name" value="F-box_dom"/>
</dbReference>
<evidence type="ECO:0000259" key="1">
    <source>
        <dbReference type="PROSITE" id="PS50181"/>
    </source>
</evidence>
<dbReference type="KEGG" id="crq:GCK72_021055"/>
<dbReference type="GO" id="GO:0045087">
    <property type="term" value="P:innate immune response"/>
    <property type="evidence" value="ECO:0007669"/>
    <property type="project" value="TreeGrafter"/>
</dbReference>
<evidence type="ECO:0000313" key="3">
    <source>
        <dbReference type="Proteomes" id="UP000483820"/>
    </source>
</evidence>
<feature type="domain" description="F-box" evidence="1">
    <location>
        <begin position="83"/>
        <end position="134"/>
    </location>
</feature>
<dbReference type="Pfam" id="PF01827">
    <property type="entry name" value="FTH"/>
    <property type="match status" value="1"/>
</dbReference>
<gene>
    <name evidence="2" type="ORF">GCK72_021055</name>
</gene>
<organism evidence="2 3">
    <name type="scientific">Caenorhabditis remanei</name>
    <name type="common">Caenorhabditis vulgaris</name>
    <dbReference type="NCBI Taxonomy" id="31234"/>
    <lineage>
        <taxon>Eukaryota</taxon>
        <taxon>Metazoa</taxon>
        <taxon>Ecdysozoa</taxon>
        <taxon>Nematoda</taxon>
        <taxon>Chromadorea</taxon>
        <taxon>Rhabditida</taxon>
        <taxon>Rhabditina</taxon>
        <taxon>Rhabditomorpha</taxon>
        <taxon>Rhabditoidea</taxon>
        <taxon>Rhabditidae</taxon>
        <taxon>Peloderinae</taxon>
        <taxon>Caenorhabditis</taxon>
    </lineage>
</organism>
<dbReference type="PROSITE" id="PS50181">
    <property type="entry name" value="FBOX"/>
    <property type="match status" value="1"/>
</dbReference>
<dbReference type="PANTHER" id="PTHR23015">
    <property type="entry name" value="UNCHARACTERIZED C.ELEGANS PROTEIN"/>
    <property type="match status" value="1"/>
</dbReference>
<dbReference type="SUPFAM" id="SSF81383">
    <property type="entry name" value="F-box domain"/>
    <property type="match status" value="1"/>
</dbReference>
<dbReference type="InterPro" id="IPR040161">
    <property type="entry name" value="FB224"/>
</dbReference>
<dbReference type="Proteomes" id="UP000483820">
    <property type="component" value="Chromosome V"/>
</dbReference>
<dbReference type="Pfam" id="PF17906">
    <property type="entry name" value="HTH_48"/>
    <property type="match status" value="1"/>
</dbReference>
<protein>
    <recommendedName>
        <fullName evidence="1">F-box domain-containing protein</fullName>
    </recommendedName>
</protein>